<name>A0A7J5XEQ8_DISMA</name>
<dbReference type="PANTHER" id="PTHR23169:SF26">
    <property type="entry name" value="DESMOPLAKIN"/>
    <property type="match status" value="1"/>
</dbReference>
<evidence type="ECO:0000313" key="12">
    <source>
        <dbReference type="Proteomes" id="UP000518266"/>
    </source>
</evidence>
<comment type="subcellular location">
    <subcellularLocation>
        <location evidence="2">Cell junction</location>
        <location evidence="2">Desmosome</location>
    </subcellularLocation>
    <subcellularLocation>
        <location evidence="1">Cell membrane</location>
    </subcellularLocation>
</comment>
<keyword evidence="7" id="KW-0965">Cell junction</keyword>
<protein>
    <submittedName>
        <fullName evidence="11">Uncharacterized protein</fullName>
    </submittedName>
</protein>
<evidence type="ECO:0000256" key="9">
    <source>
        <dbReference type="ARBA" id="ARBA00023136"/>
    </source>
</evidence>
<dbReference type="InterPro" id="IPR035915">
    <property type="entry name" value="Plakin_repeat_sf"/>
</dbReference>
<dbReference type="InterPro" id="IPR001101">
    <property type="entry name" value="Plectin_repeat"/>
</dbReference>
<dbReference type="GO" id="GO:0005737">
    <property type="term" value="C:cytoplasm"/>
    <property type="evidence" value="ECO:0007669"/>
    <property type="project" value="TreeGrafter"/>
</dbReference>
<dbReference type="GO" id="GO:0043588">
    <property type="term" value="P:skin development"/>
    <property type="evidence" value="ECO:0007669"/>
    <property type="project" value="TreeGrafter"/>
</dbReference>
<keyword evidence="5" id="KW-0597">Phosphoprotein</keyword>
<evidence type="ECO:0000256" key="2">
    <source>
        <dbReference type="ARBA" id="ARBA00004568"/>
    </source>
</evidence>
<comment type="similarity">
    <text evidence="3">Belongs to the plakin or cytolinker family.</text>
</comment>
<feature type="compositionally biased region" description="Polar residues" evidence="10">
    <location>
        <begin position="121"/>
        <end position="135"/>
    </location>
</feature>
<dbReference type="GO" id="GO:0005886">
    <property type="term" value="C:plasma membrane"/>
    <property type="evidence" value="ECO:0007669"/>
    <property type="project" value="UniProtKB-SubCell"/>
</dbReference>
<dbReference type="SUPFAM" id="SSF75399">
    <property type="entry name" value="Plakin repeat"/>
    <property type="match status" value="1"/>
</dbReference>
<gene>
    <name evidence="11" type="ORF">F7725_028070</name>
</gene>
<sequence length="190" mass="20954">MAYKLKPAQKAYFGFEDVKTKKKMSAAQALKEMWLPYEAGNRFLEFQVATGGVYDPEMGCRRTMEDAIKMGWLTVRAAQNLQDLRNHTKNMTCPKTKLKVSYKEALDNCLVEESNGMKMLQASSESSRGISSPYNASSAPGSAAGSRSGSRRGSRRSSVDLGSPLSLSNTLSTSYQSRTTFNTLSPRSTY</sequence>
<evidence type="ECO:0000256" key="7">
    <source>
        <dbReference type="ARBA" id="ARBA00022949"/>
    </source>
</evidence>
<feature type="compositionally biased region" description="Low complexity" evidence="10">
    <location>
        <begin position="161"/>
        <end position="177"/>
    </location>
</feature>
<dbReference type="GO" id="GO:0005882">
    <property type="term" value="C:intermediate filament"/>
    <property type="evidence" value="ECO:0007669"/>
    <property type="project" value="TreeGrafter"/>
</dbReference>
<evidence type="ECO:0000256" key="10">
    <source>
        <dbReference type="SAM" id="MobiDB-lite"/>
    </source>
</evidence>
<evidence type="ECO:0000256" key="6">
    <source>
        <dbReference type="ARBA" id="ARBA00022737"/>
    </source>
</evidence>
<evidence type="ECO:0000256" key="5">
    <source>
        <dbReference type="ARBA" id="ARBA00022553"/>
    </source>
</evidence>
<reference evidence="11 12" key="1">
    <citation type="submission" date="2020-03" db="EMBL/GenBank/DDBJ databases">
        <title>Dissostichus mawsoni Genome sequencing and assembly.</title>
        <authorList>
            <person name="Park H."/>
        </authorList>
    </citation>
    <scope>NUCLEOTIDE SEQUENCE [LARGE SCALE GENOMIC DNA]</scope>
    <source>
        <strain evidence="11">DM0001</strain>
        <tissue evidence="11">Muscle</tissue>
    </source>
</reference>
<dbReference type="SMART" id="SM00250">
    <property type="entry name" value="PLEC"/>
    <property type="match status" value="3"/>
</dbReference>
<evidence type="ECO:0000256" key="3">
    <source>
        <dbReference type="ARBA" id="ARBA00009109"/>
    </source>
</evidence>
<evidence type="ECO:0000256" key="1">
    <source>
        <dbReference type="ARBA" id="ARBA00004236"/>
    </source>
</evidence>
<accession>A0A7J5XEQ8</accession>
<dbReference type="GO" id="GO:0045104">
    <property type="term" value="P:intermediate filament cytoskeleton organization"/>
    <property type="evidence" value="ECO:0007669"/>
    <property type="project" value="InterPro"/>
</dbReference>
<dbReference type="GO" id="GO:0030057">
    <property type="term" value="C:desmosome"/>
    <property type="evidence" value="ECO:0007669"/>
    <property type="project" value="UniProtKB-SubCell"/>
</dbReference>
<evidence type="ECO:0000313" key="11">
    <source>
        <dbReference type="EMBL" id="KAF3835512.1"/>
    </source>
</evidence>
<keyword evidence="8" id="KW-0175">Coiled coil</keyword>
<comment type="caution">
    <text evidence="11">The sequence shown here is derived from an EMBL/GenBank/DDBJ whole genome shotgun (WGS) entry which is preliminary data.</text>
</comment>
<keyword evidence="9" id="KW-0472">Membrane</keyword>
<keyword evidence="4" id="KW-1003">Cell membrane</keyword>
<dbReference type="Proteomes" id="UP000518266">
    <property type="component" value="Unassembled WGS sequence"/>
</dbReference>
<evidence type="ECO:0000256" key="8">
    <source>
        <dbReference type="ARBA" id="ARBA00023054"/>
    </source>
</evidence>
<dbReference type="GO" id="GO:0005198">
    <property type="term" value="F:structural molecule activity"/>
    <property type="evidence" value="ECO:0007669"/>
    <property type="project" value="TreeGrafter"/>
</dbReference>
<dbReference type="Pfam" id="PF00681">
    <property type="entry name" value="Plectin"/>
    <property type="match status" value="1"/>
</dbReference>
<dbReference type="GO" id="GO:0098609">
    <property type="term" value="P:cell-cell adhesion"/>
    <property type="evidence" value="ECO:0007669"/>
    <property type="project" value="TreeGrafter"/>
</dbReference>
<feature type="compositionally biased region" description="Low complexity" evidence="10">
    <location>
        <begin position="136"/>
        <end position="148"/>
    </location>
</feature>
<organism evidence="11 12">
    <name type="scientific">Dissostichus mawsoni</name>
    <name type="common">Antarctic cod</name>
    <dbReference type="NCBI Taxonomy" id="36200"/>
    <lineage>
        <taxon>Eukaryota</taxon>
        <taxon>Metazoa</taxon>
        <taxon>Chordata</taxon>
        <taxon>Craniata</taxon>
        <taxon>Vertebrata</taxon>
        <taxon>Euteleostomi</taxon>
        <taxon>Actinopterygii</taxon>
        <taxon>Neopterygii</taxon>
        <taxon>Teleostei</taxon>
        <taxon>Neoteleostei</taxon>
        <taxon>Acanthomorphata</taxon>
        <taxon>Eupercaria</taxon>
        <taxon>Perciformes</taxon>
        <taxon>Notothenioidei</taxon>
        <taxon>Nototheniidae</taxon>
        <taxon>Dissostichus</taxon>
    </lineage>
</organism>
<keyword evidence="6" id="KW-0677">Repeat</keyword>
<dbReference type="AlphaFoldDB" id="A0A7J5XEQ8"/>
<dbReference type="EMBL" id="JAAKFY010000025">
    <property type="protein sequence ID" value="KAF3835512.1"/>
    <property type="molecule type" value="Genomic_DNA"/>
</dbReference>
<dbReference type="Gene3D" id="3.90.1290.10">
    <property type="entry name" value="Plakin repeat"/>
    <property type="match status" value="1"/>
</dbReference>
<feature type="compositionally biased region" description="Polar residues" evidence="10">
    <location>
        <begin position="178"/>
        <end position="190"/>
    </location>
</feature>
<feature type="region of interest" description="Disordered" evidence="10">
    <location>
        <begin position="120"/>
        <end position="190"/>
    </location>
</feature>
<dbReference type="GO" id="GO:0042060">
    <property type="term" value="P:wound healing"/>
    <property type="evidence" value="ECO:0007669"/>
    <property type="project" value="TreeGrafter"/>
</dbReference>
<dbReference type="OrthoDB" id="18740at2759"/>
<keyword evidence="12" id="KW-1185">Reference proteome</keyword>
<dbReference type="PANTHER" id="PTHR23169">
    <property type="entry name" value="ENVOPLAKIN"/>
    <property type="match status" value="1"/>
</dbReference>
<dbReference type="InterPro" id="IPR043197">
    <property type="entry name" value="Plakin"/>
</dbReference>
<proteinExistence type="inferred from homology"/>
<evidence type="ECO:0000256" key="4">
    <source>
        <dbReference type="ARBA" id="ARBA00022475"/>
    </source>
</evidence>
<dbReference type="GO" id="GO:0014704">
    <property type="term" value="C:intercalated disc"/>
    <property type="evidence" value="ECO:0007669"/>
    <property type="project" value="TreeGrafter"/>
</dbReference>